<dbReference type="AlphaFoldDB" id="A0A0V0QSG9"/>
<evidence type="ECO:0000313" key="10">
    <source>
        <dbReference type="Proteomes" id="UP000054937"/>
    </source>
</evidence>
<evidence type="ECO:0000256" key="7">
    <source>
        <dbReference type="SAM" id="SignalP"/>
    </source>
</evidence>
<dbReference type="Pfam" id="PF04117">
    <property type="entry name" value="Mpv17_PMP22"/>
    <property type="match status" value="1"/>
</dbReference>
<keyword evidence="7" id="KW-0732">Signal</keyword>
<reference evidence="9 10" key="1">
    <citation type="journal article" date="2015" name="Sci. Rep.">
        <title>Genome of the facultative scuticociliatosis pathogen Pseudocohnilembus persalinus provides insight into its virulence through horizontal gene transfer.</title>
        <authorList>
            <person name="Xiong J."/>
            <person name="Wang G."/>
            <person name="Cheng J."/>
            <person name="Tian M."/>
            <person name="Pan X."/>
            <person name="Warren A."/>
            <person name="Jiang C."/>
            <person name="Yuan D."/>
            <person name="Miao W."/>
        </authorList>
    </citation>
    <scope>NUCLEOTIDE SEQUENCE [LARGE SCALE GENOMIC DNA]</scope>
    <source>
        <strain evidence="9">36N120E</strain>
    </source>
</reference>
<dbReference type="PANTHER" id="PTHR11266">
    <property type="entry name" value="PEROXISOMAL MEMBRANE PROTEIN 2, PXMP2 MPV17"/>
    <property type="match status" value="1"/>
</dbReference>
<evidence type="ECO:0000256" key="4">
    <source>
        <dbReference type="ARBA" id="ARBA00022989"/>
    </source>
</evidence>
<evidence type="ECO:0000256" key="5">
    <source>
        <dbReference type="ARBA" id="ARBA00023136"/>
    </source>
</evidence>
<feature type="domain" description="4Fe-4S ferredoxin-type" evidence="8">
    <location>
        <begin position="511"/>
        <end position="545"/>
    </location>
</feature>
<dbReference type="InterPro" id="IPR007248">
    <property type="entry name" value="Mpv17_PMP22"/>
</dbReference>
<comment type="similarity">
    <text evidence="2">Belongs to the peroxisomal membrane protein PXMP2/4 family.</text>
</comment>
<protein>
    <submittedName>
        <fullName evidence="9">Insulin-like growth factor binding protein, N-terminal</fullName>
    </submittedName>
</protein>
<feature type="signal peptide" evidence="7">
    <location>
        <begin position="1"/>
        <end position="22"/>
    </location>
</feature>
<accession>A0A0V0QSG9</accession>
<feature type="transmembrane region" description="Helical" evidence="6">
    <location>
        <begin position="754"/>
        <end position="775"/>
    </location>
</feature>
<keyword evidence="3 6" id="KW-0812">Transmembrane</keyword>
<comment type="subcellular location">
    <subcellularLocation>
        <location evidence="1">Membrane</location>
        <topology evidence="1">Multi-pass membrane protein</topology>
    </subcellularLocation>
</comment>
<dbReference type="PANTHER" id="PTHR11266:SF17">
    <property type="entry name" value="PROTEIN MPV17"/>
    <property type="match status" value="1"/>
</dbReference>
<evidence type="ECO:0000313" key="9">
    <source>
        <dbReference type="EMBL" id="KRX05250.1"/>
    </source>
</evidence>
<keyword evidence="4 6" id="KW-1133">Transmembrane helix</keyword>
<sequence length="779" mass="90065">MNINLKIGNLVLIIIIIKQILSSLLEVDQIKSGVDLDIISIYNITIKSDYNRYYRLAIPLDDYKQGILFKNQTGYTSFAVHQFGNVIQGPIVLNEEIKDSYELNFCKFNDLIVILISSSNQKKQFLQIINQQGETIIPLTELYESNKMVTYSRCIQANEEQISITFINNSVTFAFGKKLSIILKLIYMRLNHYIFKKDIMYTTYNVSAEQQSETIMVPENYFGSQLYPTFNYLNDELIILIWTEETYQPNKKGLAYVLINRSDAQIVSKNYFLPYPQQLIDDYGIYILDRPEFKVLNDGGLFIVSQNSTLQIFIKYDEIFQIECLIVQNKTGVVEGRPQIIYYDNKLHILNVRRLIVMDVIIKMNALYVKVVTHFKGKQACPAQCLGCLNSNYCLKCVDEDMLLPLCLYKKQNYMLTETNEGFIYEKCQKACDGCEDTPDNCLACKGINRGKIPNCQCNKGYHDLFGNLESCVECPALCTECISNEICSKCKPNLNRYLNVFNGKCECLQGYTEVDNQQYCIVCFQLNDACVLKCPENFIQNEEDMVCVPIEYELESNTAIFNFPSAYSQFCKKNPLFTITISGSIIISCGDILCQYISYKTENNYHIYNNQQNTTQGISQQSQTGFQQNITELENYKQNNKFKPNFQRTKEMMIYGMLFYGPLNYSWYVRILPKIVPTSAVVTNRETLKKVAWDEAIYGPTIYTVYLYTLTRIQGGSHDQGVAKVKRDWITLMGLDLIIWPGILYGNFRYVPIHLQTLVINFFSVFWSAFMSYVQHKQ</sequence>
<comment type="caution">
    <text evidence="9">The sequence shown here is derived from an EMBL/GenBank/DDBJ whole genome shotgun (WGS) entry which is preliminary data.</text>
</comment>
<dbReference type="Proteomes" id="UP000054937">
    <property type="component" value="Unassembled WGS sequence"/>
</dbReference>
<evidence type="ECO:0000256" key="2">
    <source>
        <dbReference type="ARBA" id="ARBA00006824"/>
    </source>
</evidence>
<evidence type="ECO:0000256" key="3">
    <source>
        <dbReference type="ARBA" id="ARBA00022692"/>
    </source>
</evidence>
<name>A0A0V0QSG9_PSEPJ</name>
<dbReference type="EMBL" id="LDAU01000109">
    <property type="protein sequence ID" value="KRX05250.1"/>
    <property type="molecule type" value="Genomic_DNA"/>
</dbReference>
<dbReference type="PROSITE" id="PS51379">
    <property type="entry name" value="4FE4S_FER_2"/>
    <property type="match status" value="1"/>
</dbReference>
<dbReference type="GO" id="GO:0005737">
    <property type="term" value="C:cytoplasm"/>
    <property type="evidence" value="ECO:0007669"/>
    <property type="project" value="TreeGrafter"/>
</dbReference>
<proteinExistence type="inferred from homology"/>
<feature type="chain" id="PRO_5006867565" evidence="7">
    <location>
        <begin position="23"/>
        <end position="779"/>
    </location>
</feature>
<keyword evidence="5 6" id="KW-0472">Membrane</keyword>
<evidence type="ECO:0000256" key="1">
    <source>
        <dbReference type="ARBA" id="ARBA00004141"/>
    </source>
</evidence>
<dbReference type="OrthoDB" id="430207at2759"/>
<gene>
    <name evidence="9" type="ORF">PPERSA_00551</name>
</gene>
<keyword evidence="10" id="KW-1185">Reference proteome</keyword>
<evidence type="ECO:0000256" key="6">
    <source>
        <dbReference type="SAM" id="Phobius"/>
    </source>
</evidence>
<dbReference type="GO" id="GO:0016020">
    <property type="term" value="C:membrane"/>
    <property type="evidence" value="ECO:0007669"/>
    <property type="project" value="UniProtKB-SubCell"/>
</dbReference>
<dbReference type="SUPFAM" id="SSF57184">
    <property type="entry name" value="Growth factor receptor domain"/>
    <property type="match status" value="1"/>
</dbReference>
<evidence type="ECO:0000259" key="8">
    <source>
        <dbReference type="PROSITE" id="PS51379"/>
    </source>
</evidence>
<dbReference type="InParanoid" id="A0A0V0QSG9"/>
<dbReference type="InterPro" id="IPR009030">
    <property type="entry name" value="Growth_fac_rcpt_cys_sf"/>
</dbReference>
<dbReference type="InterPro" id="IPR017896">
    <property type="entry name" value="4Fe4S_Fe-S-bd"/>
</dbReference>
<organism evidence="9 10">
    <name type="scientific">Pseudocohnilembus persalinus</name>
    <name type="common">Ciliate</name>
    <dbReference type="NCBI Taxonomy" id="266149"/>
    <lineage>
        <taxon>Eukaryota</taxon>
        <taxon>Sar</taxon>
        <taxon>Alveolata</taxon>
        <taxon>Ciliophora</taxon>
        <taxon>Intramacronucleata</taxon>
        <taxon>Oligohymenophorea</taxon>
        <taxon>Scuticociliatia</taxon>
        <taxon>Philasterida</taxon>
        <taxon>Pseudocohnilembidae</taxon>
        <taxon>Pseudocohnilembus</taxon>
    </lineage>
</organism>